<reference evidence="1" key="1">
    <citation type="journal article" date="2018" name="Nat. Genet.">
        <title>Extensive intraspecific gene order and gene structural variations between Mo17 and other maize genomes.</title>
        <authorList>
            <person name="Sun S."/>
            <person name="Zhou Y."/>
            <person name="Chen J."/>
            <person name="Shi J."/>
            <person name="Zhao H."/>
            <person name="Zhao H."/>
            <person name="Song W."/>
            <person name="Zhang M."/>
            <person name="Cui Y."/>
            <person name="Dong X."/>
            <person name="Liu H."/>
            <person name="Ma X."/>
            <person name="Jiao Y."/>
            <person name="Wang B."/>
            <person name="Wei X."/>
            <person name="Stein J.C."/>
            <person name="Glaubitz J.C."/>
            <person name="Lu F."/>
            <person name="Yu G."/>
            <person name="Liang C."/>
            <person name="Fengler K."/>
            <person name="Li B."/>
            <person name="Rafalski A."/>
            <person name="Schnable P.S."/>
            <person name="Ware D.H."/>
            <person name="Buckler E.S."/>
            <person name="Lai J."/>
        </authorList>
    </citation>
    <scope>NUCLEOTIDE SEQUENCE [LARGE SCALE GENOMIC DNA]</scope>
    <source>
        <tissue evidence="1">Seedling</tissue>
    </source>
</reference>
<protein>
    <submittedName>
        <fullName evidence="1">Uncharacterized protein</fullName>
    </submittedName>
</protein>
<dbReference type="EMBL" id="NCVQ01000006">
    <property type="protein sequence ID" value="PWZ22379.1"/>
    <property type="molecule type" value="Genomic_DNA"/>
</dbReference>
<proteinExistence type="predicted"/>
<evidence type="ECO:0000313" key="1">
    <source>
        <dbReference type="EMBL" id="PWZ22379.1"/>
    </source>
</evidence>
<name>A0A3L6ENW0_MAIZE</name>
<feature type="non-terminal residue" evidence="1">
    <location>
        <position position="1"/>
    </location>
</feature>
<comment type="caution">
    <text evidence="1">The sequence shown here is derived from an EMBL/GenBank/DDBJ whole genome shotgun (WGS) entry which is preliminary data.</text>
</comment>
<accession>A0A3L6ENW0</accession>
<organism evidence="1">
    <name type="scientific">Zea mays</name>
    <name type="common">Maize</name>
    <dbReference type="NCBI Taxonomy" id="4577"/>
    <lineage>
        <taxon>Eukaryota</taxon>
        <taxon>Viridiplantae</taxon>
        <taxon>Streptophyta</taxon>
        <taxon>Embryophyta</taxon>
        <taxon>Tracheophyta</taxon>
        <taxon>Spermatophyta</taxon>
        <taxon>Magnoliopsida</taxon>
        <taxon>Liliopsida</taxon>
        <taxon>Poales</taxon>
        <taxon>Poaceae</taxon>
        <taxon>PACMAD clade</taxon>
        <taxon>Panicoideae</taxon>
        <taxon>Andropogonodae</taxon>
        <taxon>Andropogoneae</taxon>
        <taxon>Tripsacinae</taxon>
        <taxon>Zea</taxon>
    </lineage>
</organism>
<sequence>AYQRLKSRANTHLSQTILRALSFYSSPIHSYVSHKHFNQYHLHSLLIH</sequence>
<dbReference type="AlphaFoldDB" id="A0A3L6ENW0"/>
<gene>
    <name evidence="1" type="ORF">Zm00014a_001123</name>
</gene>
<dbReference type="Proteomes" id="UP000251960">
    <property type="component" value="Chromosome 5"/>
</dbReference>